<dbReference type="PROSITE" id="PS00687">
    <property type="entry name" value="ALDEHYDE_DEHYDR_GLU"/>
    <property type="match status" value="1"/>
</dbReference>
<evidence type="ECO:0000313" key="5">
    <source>
        <dbReference type="EMBL" id="MFM0008548.1"/>
    </source>
</evidence>
<comment type="caution">
    <text evidence="5">The sequence shown here is derived from an EMBL/GenBank/DDBJ whole genome shotgun (WGS) entry which is preliminary data.</text>
</comment>
<evidence type="ECO:0000256" key="1">
    <source>
        <dbReference type="ARBA" id="ARBA00023002"/>
    </source>
</evidence>
<dbReference type="CDD" id="cd07097">
    <property type="entry name" value="ALDH_KGSADH-YcbD"/>
    <property type="match status" value="1"/>
</dbReference>
<dbReference type="Gene3D" id="3.40.605.10">
    <property type="entry name" value="Aldehyde Dehydrogenase, Chain A, domain 1"/>
    <property type="match status" value="1"/>
</dbReference>
<name>A0ABW9B7N3_9BURK</name>
<dbReference type="PANTHER" id="PTHR11699">
    <property type="entry name" value="ALDEHYDE DEHYDROGENASE-RELATED"/>
    <property type="match status" value="1"/>
</dbReference>
<dbReference type="InterPro" id="IPR029510">
    <property type="entry name" value="Ald_DH_CS_GLU"/>
</dbReference>
<dbReference type="InterPro" id="IPR015590">
    <property type="entry name" value="Aldehyde_DH_dom"/>
</dbReference>
<keyword evidence="1 3" id="KW-0560">Oxidoreductase</keyword>
<keyword evidence="6" id="KW-1185">Reference proteome</keyword>
<proteinExistence type="inferred from homology"/>
<evidence type="ECO:0000259" key="4">
    <source>
        <dbReference type="Pfam" id="PF00171"/>
    </source>
</evidence>
<dbReference type="RefSeq" id="WP_408183621.1">
    <property type="nucleotide sequence ID" value="NZ_JAQQEZ010000125.1"/>
</dbReference>
<dbReference type="PROSITE" id="PS00070">
    <property type="entry name" value="ALDEHYDE_DEHYDR_CYS"/>
    <property type="match status" value="1"/>
</dbReference>
<dbReference type="InterPro" id="IPR016160">
    <property type="entry name" value="Ald_DH_CS_CYS"/>
</dbReference>
<reference evidence="5 6" key="1">
    <citation type="journal article" date="2024" name="Chem. Sci.">
        <title>Discovery of megapolipeptins by genome mining of a Burkholderiales bacteria collection.</title>
        <authorList>
            <person name="Paulo B.S."/>
            <person name="Recchia M.J.J."/>
            <person name="Lee S."/>
            <person name="Fergusson C.H."/>
            <person name="Romanowski S.B."/>
            <person name="Hernandez A."/>
            <person name="Krull N."/>
            <person name="Liu D.Y."/>
            <person name="Cavanagh H."/>
            <person name="Bos A."/>
            <person name="Gray C.A."/>
            <person name="Murphy B.T."/>
            <person name="Linington R.G."/>
            <person name="Eustaquio A.S."/>
        </authorList>
    </citation>
    <scope>NUCLEOTIDE SEQUENCE [LARGE SCALE GENOMIC DNA]</scope>
    <source>
        <strain evidence="5 6">RL17-350-BIC-A</strain>
    </source>
</reference>
<dbReference type="EMBL" id="JAQQEZ010000125">
    <property type="protein sequence ID" value="MFM0008548.1"/>
    <property type="molecule type" value="Genomic_DNA"/>
</dbReference>
<evidence type="ECO:0000256" key="2">
    <source>
        <dbReference type="PROSITE-ProRule" id="PRU10007"/>
    </source>
</evidence>
<dbReference type="InterPro" id="IPR016162">
    <property type="entry name" value="Ald_DH_N"/>
</dbReference>
<dbReference type="Gene3D" id="3.40.309.10">
    <property type="entry name" value="Aldehyde Dehydrogenase, Chain A, domain 2"/>
    <property type="match status" value="1"/>
</dbReference>
<dbReference type="InterPro" id="IPR016161">
    <property type="entry name" value="Ald_DH/histidinol_DH"/>
</dbReference>
<dbReference type="Pfam" id="PF00171">
    <property type="entry name" value="Aldedh"/>
    <property type="match status" value="1"/>
</dbReference>
<feature type="domain" description="Aldehyde dehydrogenase" evidence="4">
    <location>
        <begin position="18"/>
        <end position="476"/>
    </location>
</feature>
<organism evidence="5 6">
    <name type="scientific">Paraburkholderia dipogonis</name>
    <dbReference type="NCBI Taxonomy" id="1211383"/>
    <lineage>
        <taxon>Bacteria</taxon>
        <taxon>Pseudomonadati</taxon>
        <taxon>Pseudomonadota</taxon>
        <taxon>Betaproteobacteria</taxon>
        <taxon>Burkholderiales</taxon>
        <taxon>Burkholderiaceae</taxon>
        <taxon>Paraburkholderia</taxon>
    </lineage>
</organism>
<accession>A0ABW9B7N3</accession>
<dbReference type="Proteomes" id="UP001629230">
    <property type="component" value="Unassembled WGS sequence"/>
</dbReference>
<dbReference type="SUPFAM" id="SSF53720">
    <property type="entry name" value="ALDH-like"/>
    <property type="match status" value="1"/>
</dbReference>
<protein>
    <submittedName>
        <fullName evidence="5">Aldehyde dehydrogenase family protein</fullName>
    </submittedName>
</protein>
<sequence length="481" mass="51249">MPELHFNLIAGEFVAASNASRNINPSDTNDVVGEYAQGSVADVNNAVAAAKAAFPAWSRATPQQRFDILNRASGEILARKDELGLLLSREEGKTLVEGIGEVTRAGQIFAFVAGECLRTGGEAIPSVRPGVGVEITREAVGIVGMITPWNFPMAIPAWKMAPALAWGNCVVIKPADLVPGSTWALVDILQRAGLPKGVLNLVMGRGSVVGQALLEHKDVHAISFTGSVSTGRKVAATCIGSSPMKKVQLEMGGKNPLVVLDDADLDTAVEVAINGAFFSTGQRCTASSRLIVQAGIHDRFVEACIARLKGIVVDDALKQGTHIGPVVDQSQLDQNLKYIQIAKEEGGKLVFGGELLKRDAPGFYLQPALFTETTNAMRISREEVFGPVANVVRVKDYDEALAMANDTEFGLSSGICTTSLKYATHFKRNSEAGMVMVNLPTAGVDYHVPFGGRKGSSFGSREQGTYAREHYTTVKTAYTLA</sequence>
<gene>
    <name evidence="5" type="ORF">PQR57_47680</name>
</gene>
<feature type="active site" evidence="2">
    <location>
        <position position="250"/>
    </location>
</feature>
<evidence type="ECO:0000313" key="6">
    <source>
        <dbReference type="Proteomes" id="UP001629230"/>
    </source>
</evidence>
<comment type="similarity">
    <text evidence="3">Belongs to the aldehyde dehydrogenase family.</text>
</comment>
<dbReference type="InterPro" id="IPR016163">
    <property type="entry name" value="Ald_DH_C"/>
</dbReference>
<evidence type="ECO:0000256" key="3">
    <source>
        <dbReference type="RuleBase" id="RU003345"/>
    </source>
</evidence>